<name>A0A4P7NJA1_PYROR</name>
<proteinExistence type="predicted"/>
<gene>
    <name evidence="1" type="ORF">PoMZ_10987</name>
</gene>
<evidence type="ECO:0000313" key="2">
    <source>
        <dbReference type="Proteomes" id="UP000294847"/>
    </source>
</evidence>
<reference evidence="1 2" key="1">
    <citation type="journal article" date="2019" name="Mol. Biol. Evol.">
        <title>Blast fungal genomes show frequent chromosomal changes, gene gains and losses, and effector gene turnover.</title>
        <authorList>
            <person name="Gomez Luciano L.B."/>
            <person name="Jason Tsai I."/>
            <person name="Chuma I."/>
            <person name="Tosa Y."/>
            <person name="Chen Y.H."/>
            <person name="Li J.Y."/>
            <person name="Li M.Y."/>
            <person name="Jade Lu M.Y."/>
            <person name="Nakayashiki H."/>
            <person name="Li W.H."/>
        </authorList>
    </citation>
    <scope>NUCLEOTIDE SEQUENCE [LARGE SCALE GENOMIC DNA]</scope>
    <source>
        <strain evidence="1">MZ5-1-6</strain>
    </source>
</reference>
<protein>
    <submittedName>
        <fullName evidence="1">Uncharacterized protein</fullName>
    </submittedName>
</protein>
<dbReference type="EMBL" id="CP034208">
    <property type="protein sequence ID" value="QBZ62113.1"/>
    <property type="molecule type" value="Genomic_DNA"/>
</dbReference>
<sequence length="46" mass="5114">MHLICASLIINQRRGTEFLVKFLISSPSLLESIITRSMTASTMGFV</sequence>
<evidence type="ECO:0000313" key="1">
    <source>
        <dbReference type="EMBL" id="QBZ62113.1"/>
    </source>
</evidence>
<dbReference type="AlphaFoldDB" id="A0A4P7NJA1"/>
<organism evidence="1 2">
    <name type="scientific">Pyricularia oryzae</name>
    <name type="common">Rice blast fungus</name>
    <name type="synonym">Magnaporthe oryzae</name>
    <dbReference type="NCBI Taxonomy" id="318829"/>
    <lineage>
        <taxon>Eukaryota</taxon>
        <taxon>Fungi</taxon>
        <taxon>Dikarya</taxon>
        <taxon>Ascomycota</taxon>
        <taxon>Pezizomycotina</taxon>
        <taxon>Sordariomycetes</taxon>
        <taxon>Sordariomycetidae</taxon>
        <taxon>Magnaporthales</taxon>
        <taxon>Pyriculariaceae</taxon>
        <taxon>Pyricularia</taxon>
    </lineage>
</organism>
<dbReference type="Proteomes" id="UP000294847">
    <property type="component" value="Chromosome 5"/>
</dbReference>
<accession>A0A4P7NJA1</accession>